<dbReference type="Gene3D" id="2.80.10.50">
    <property type="match status" value="1"/>
</dbReference>
<keyword evidence="3" id="KW-1185">Reference proteome</keyword>
<dbReference type="SMART" id="SM00442">
    <property type="entry name" value="FGF"/>
    <property type="match status" value="1"/>
</dbReference>
<evidence type="ECO:0000313" key="3">
    <source>
        <dbReference type="Proteomes" id="UP001652625"/>
    </source>
</evidence>
<dbReference type="CDD" id="cd00058">
    <property type="entry name" value="beta-trefoil_FGF"/>
    <property type="match status" value="1"/>
</dbReference>
<accession>A0ABM4BK82</accession>
<dbReference type="InterPro" id="IPR008996">
    <property type="entry name" value="IL1/FGF"/>
</dbReference>
<dbReference type="Pfam" id="PF00167">
    <property type="entry name" value="FGF"/>
    <property type="match status" value="1"/>
</dbReference>
<dbReference type="InterPro" id="IPR002209">
    <property type="entry name" value="Fibroblast_GF_fam"/>
</dbReference>
<comment type="similarity">
    <text evidence="1">Belongs to the heparin-binding growth factors family.</text>
</comment>
<dbReference type="Proteomes" id="UP001652625">
    <property type="component" value="Chromosome 03"/>
</dbReference>
<sequence>MSCGCLKHTWNKMFASVVLSLLLFAKMFETKSNFSYDNTNKTSFEVVDGIARHEIHILIKKITKSADEITIDRFARQNDRNVADSIRKRKKRRHNIVFHKPTNWRHVWLKSRTGYFLQIEADGTVNGHINKTNYTKMELQVITPQIKRIVGVATGRFLAINKKGKVESKVISDQDTYFHEEMLETLDFSFSSIKYPKEIDNPPWYLGLKRKQGSTAKGRAKRASRTLQGDKATHFSITYADT</sequence>
<dbReference type="PANTHER" id="PTHR11486">
    <property type="entry name" value="FIBROBLAST GROWTH FACTOR"/>
    <property type="match status" value="1"/>
</dbReference>
<evidence type="ECO:0000256" key="1">
    <source>
        <dbReference type="ARBA" id="ARBA00007936"/>
    </source>
</evidence>
<evidence type="ECO:0000256" key="2">
    <source>
        <dbReference type="SAM" id="SignalP"/>
    </source>
</evidence>
<dbReference type="GeneID" id="101241313"/>
<dbReference type="SUPFAM" id="SSF50353">
    <property type="entry name" value="Cytokine"/>
    <property type="match status" value="1"/>
</dbReference>
<dbReference type="InterPro" id="IPR056378">
    <property type="entry name" value="Let-756-like_FGF"/>
</dbReference>
<gene>
    <name evidence="4" type="primary">LOC101241313</name>
</gene>
<evidence type="ECO:0000313" key="4">
    <source>
        <dbReference type="RefSeq" id="XP_065649463.1"/>
    </source>
</evidence>
<organism evidence="3 4">
    <name type="scientific">Hydra vulgaris</name>
    <name type="common">Hydra</name>
    <name type="synonym">Hydra attenuata</name>
    <dbReference type="NCBI Taxonomy" id="6087"/>
    <lineage>
        <taxon>Eukaryota</taxon>
        <taxon>Metazoa</taxon>
        <taxon>Cnidaria</taxon>
        <taxon>Hydrozoa</taxon>
        <taxon>Hydroidolina</taxon>
        <taxon>Anthoathecata</taxon>
        <taxon>Aplanulata</taxon>
        <taxon>Hydridae</taxon>
        <taxon>Hydra</taxon>
    </lineage>
</organism>
<feature type="chain" id="PRO_5045271389" evidence="2">
    <location>
        <begin position="31"/>
        <end position="242"/>
    </location>
</feature>
<name>A0ABM4BK82_HYDVU</name>
<protein>
    <submittedName>
        <fullName evidence="4">Fibroblast growth factor 13 isoform X1</fullName>
    </submittedName>
</protein>
<dbReference type="RefSeq" id="XP_065649463.1">
    <property type="nucleotide sequence ID" value="XM_065793391.1"/>
</dbReference>
<reference evidence="4" key="1">
    <citation type="submission" date="2025-08" db="UniProtKB">
        <authorList>
            <consortium name="RefSeq"/>
        </authorList>
    </citation>
    <scope>IDENTIFICATION</scope>
</reference>
<keyword evidence="2" id="KW-0732">Signal</keyword>
<feature type="signal peptide" evidence="2">
    <location>
        <begin position="1"/>
        <end position="30"/>
    </location>
</feature>
<proteinExistence type="inferred from homology"/>